<dbReference type="CDD" id="cd16279">
    <property type="entry name" value="metallo-hydrolase-like_MBL-fold"/>
    <property type="match status" value="1"/>
</dbReference>
<name>A0A3B0TV00_9ZZZZ</name>
<dbReference type="GO" id="GO:0016787">
    <property type="term" value="F:hydrolase activity"/>
    <property type="evidence" value="ECO:0007669"/>
    <property type="project" value="UniProtKB-KW"/>
</dbReference>
<dbReference type="EMBL" id="UOEL01000129">
    <property type="protein sequence ID" value="VAW16049.1"/>
    <property type="molecule type" value="Genomic_DNA"/>
</dbReference>
<dbReference type="SUPFAM" id="SSF56281">
    <property type="entry name" value="Metallo-hydrolase/oxidoreductase"/>
    <property type="match status" value="1"/>
</dbReference>
<keyword evidence="2" id="KW-0378">Hydrolase</keyword>
<dbReference type="InterPro" id="IPR036866">
    <property type="entry name" value="RibonucZ/Hydroxyglut_hydro"/>
</dbReference>
<sequence>MNYILIRQLKEVFFVLFSINKCLVLMPMKTKFTITFLGTGTSQGIPVIGSTHPVCLSENPKDKRLRVSVLLSWDNYNYVIDCGPDFRQQMLTQGISKLDGILFTHEHADHTAGIDDVRPFFFRQGDIPIYAHERVVASLKQRFDYIFADEDRYPGAPAVEVNIIQNNHSFLIGDTEVIPIEADHNRLQVFGFRVKDFTYLTDVKRIKDEELEKIKNSKILVVNALREEPHHSHFNLEEALAFVKQVRPEVAYFTHISHLLGFHDQVEKKLPKNVHLAYDNLKIEL</sequence>
<dbReference type="PANTHER" id="PTHR42663:SF6">
    <property type="entry name" value="HYDROLASE C777.06C-RELATED"/>
    <property type="match status" value="1"/>
</dbReference>
<reference evidence="2" key="1">
    <citation type="submission" date="2018-06" db="EMBL/GenBank/DDBJ databases">
        <authorList>
            <person name="Zhirakovskaya E."/>
        </authorList>
    </citation>
    <scope>NUCLEOTIDE SEQUENCE</scope>
</reference>
<dbReference type="Pfam" id="PF12706">
    <property type="entry name" value="Lactamase_B_2"/>
    <property type="match status" value="1"/>
</dbReference>
<dbReference type="SMART" id="SM00849">
    <property type="entry name" value="Lactamase_B"/>
    <property type="match status" value="1"/>
</dbReference>
<proteinExistence type="predicted"/>
<dbReference type="InterPro" id="IPR001279">
    <property type="entry name" value="Metallo-B-lactamas"/>
</dbReference>
<accession>A0A3B0TV00</accession>
<protein>
    <submittedName>
        <fullName evidence="2">Metal-dependent hydrolases of the beta-lactamase superfamily I PhnP protein</fullName>
    </submittedName>
</protein>
<evidence type="ECO:0000313" key="2">
    <source>
        <dbReference type="EMBL" id="VAW16049.1"/>
    </source>
</evidence>
<feature type="domain" description="Metallo-beta-lactamase" evidence="1">
    <location>
        <begin position="66"/>
        <end position="255"/>
    </location>
</feature>
<gene>
    <name evidence="2" type="ORF">MNBD_BACTEROID03-1263</name>
</gene>
<dbReference type="Gene3D" id="3.60.15.10">
    <property type="entry name" value="Ribonuclease Z/Hydroxyacylglutathione hydrolase-like"/>
    <property type="match status" value="1"/>
</dbReference>
<dbReference type="AlphaFoldDB" id="A0A3B0TV00"/>
<evidence type="ECO:0000259" key="1">
    <source>
        <dbReference type="SMART" id="SM00849"/>
    </source>
</evidence>
<organism evidence="2">
    <name type="scientific">hydrothermal vent metagenome</name>
    <dbReference type="NCBI Taxonomy" id="652676"/>
    <lineage>
        <taxon>unclassified sequences</taxon>
        <taxon>metagenomes</taxon>
        <taxon>ecological metagenomes</taxon>
    </lineage>
</organism>
<dbReference type="PANTHER" id="PTHR42663">
    <property type="entry name" value="HYDROLASE C777.06C-RELATED-RELATED"/>
    <property type="match status" value="1"/>
</dbReference>